<accession>A0A3G5AMF0</accession>
<organism evidence="1">
    <name type="scientific">Sylvanvirus sp</name>
    <dbReference type="NCBI Taxonomy" id="2487774"/>
    <lineage>
        <taxon>Viruses</taxon>
    </lineage>
</organism>
<proteinExistence type="predicted"/>
<gene>
    <name evidence="1" type="ORF">Sylvanvirus34_8</name>
</gene>
<sequence>MNRPLTKLVSLIFPDRKKGIESCLVDDIRCQNLIMDYKNFVSKSHELDTRDLYVILVLKAKLKSAWLTKDTFSIRRVDDNDTEIGRLTCGALKRTFQSTSVFKPYNSKASKTQTVIHSDSPHSLIPASYSASNIYVGHYTQNEEKQYLPDLHLPANGWSSYLEQTSFAQKSSTYLLELTRHRYFGYGVKVREPLSLVEAFAICIVRIQNAYRFDVQGGNEIVEQLE</sequence>
<protein>
    <submittedName>
        <fullName evidence="1">Uncharacterized protein</fullName>
    </submittedName>
</protein>
<dbReference type="EMBL" id="MK072540">
    <property type="protein sequence ID" value="AYV87199.1"/>
    <property type="molecule type" value="Genomic_DNA"/>
</dbReference>
<evidence type="ECO:0000313" key="1">
    <source>
        <dbReference type="EMBL" id="AYV87199.1"/>
    </source>
</evidence>
<name>A0A3G5AMF0_9VIRU</name>
<reference evidence="1" key="1">
    <citation type="submission" date="2018-10" db="EMBL/GenBank/DDBJ databases">
        <title>Hidden diversity of soil giant viruses.</title>
        <authorList>
            <person name="Schulz F."/>
            <person name="Alteio L."/>
            <person name="Goudeau D."/>
            <person name="Ryan E.M."/>
            <person name="Malmstrom R.R."/>
            <person name="Blanchard J."/>
            <person name="Woyke T."/>
        </authorList>
    </citation>
    <scope>NUCLEOTIDE SEQUENCE</scope>
    <source>
        <strain evidence="1">SYV1</strain>
    </source>
</reference>